<feature type="chain" id="PRO_5026868284" evidence="1">
    <location>
        <begin position="24"/>
        <end position="110"/>
    </location>
</feature>
<dbReference type="EMBL" id="VKHP01000012">
    <property type="protein sequence ID" value="NEU95316.1"/>
    <property type="molecule type" value="Genomic_DNA"/>
</dbReference>
<reference evidence="2 3" key="1">
    <citation type="journal article" date="2020" name="Arch. Microbiol.">
        <title>Bradyrhizobium uaiense sp. nov., a new highly efficient cowpea symbiont.</title>
        <authorList>
            <person name="Cabral Michel D."/>
            <person name="Azarias Guimaraes A."/>
            <person name="Martins da Costa E."/>
            <person name="Soares de Carvalho T."/>
            <person name="Balsanelli E."/>
            <person name="Willems A."/>
            <person name="Maltempi de Souza E."/>
            <person name="de Souza Moreira F.M."/>
        </authorList>
    </citation>
    <scope>NUCLEOTIDE SEQUENCE [LARGE SCALE GENOMIC DNA]</scope>
    <source>
        <strain evidence="2 3">UFLA 03-164</strain>
    </source>
</reference>
<dbReference type="AlphaFoldDB" id="A0A6P1BA36"/>
<evidence type="ECO:0000256" key="1">
    <source>
        <dbReference type="SAM" id="SignalP"/>
    </source>
</evidence>
<organism evidence="2 3">
    <name type="scientific">Bradyrhizobium uaiense</name>
    <dbReference type="NCBI Taxonomy" id="2594946"/>
    <lineage>
        <taxon>Bacteria</taxon>
        <taxon>Pseudomonadati</taxon>
        <taxon>Pseudomonadota</taxon>
        <taxon>Alphaproteobacteria</taxon>
        <taxon>Hyphomicrobiales</taxon>
        <taxon>Nitrobacteraceae</taxon>
        <taxon>Bradyrhizobium</taxon>
    </lineage>
</organism>
<comment type="caution">
    <text evidence="2">The sequence shown here is derived from an EMBL/GenBank/DDBJ whole genome shotgun (WGS) entry which is preliminary data.</text>
</comment>
<evidence type="ECO:0000313" key="2">
    <source>
        <dbReference type="EMBL" id="NEU95316.1"/>
    </source>
</evidence>
<dbReference type="RefSeq" id="WP_163151395.1">
    <property type="nucleotide sequence ID" value="NZ_VKHP01000012.1"/>
</dbReference>
<evidence type="ECO:0000313" key="3">
    <source>
        <dbReference type="Proteomes" id="UP000468531"/>
    </source>
</evidence>
<name>A0A6P1BA36_9BRAD</name>
<proteinExistence type="predicted"/>
<protein>
    <submittedName>
        <fullName evidence="2">Uncharacterized protein</fullName>
    </submittedName>
</protein>
<gene>
    <name evidence="2" type="ORF">FNJ47_05600</name>
</gene>
<feature type="signal peptide" evidence="1">
    <location>
        <begin position="1"/>
        <end position="23"/>
    </location>
</feature>
<sequence length="110" mass="12429">MKTTTLLFLIAAASVITAPDVNATPAYVATLSLPHPAHVDRVRLACDQDCNCWPTRYQQRIYRRKIDELERQDPNYCPGGGHYNGHYRTGPTTGLSFESRLPVRSHPFPF</sequence>
<dbReference type="Proteomes" id="UP000468531">
    <property type="component" value="Unassembled WGS sequence"/>
</dbReference>
<keyword evidence="1" id="KW-0732">Signal</keyword>
<accession>A0A6P1BA36</accession>
<keyword evidence="3" id="KW-1185">Reference proteome</keyword>